<dbReference type="HOGENOM" id="CLU_777664_0_0_11"/>
<reference evidence="1" key="1">
    <citation type="submission" date="2009-01" db="EMBL/GenBank/DDBJ databases">
        <title>Complete sequence of plasmid2 of Arthrobacter chlorophenolicus A6.</title>
        <authorList>
            <consortium name="US DOE Joint Genome Institute"/>
            <person name="Lucas S."/>
            <person name="Copeland A."/>
            <person name="Lapidus A."/>
            <person name="Glavina del Rio T."/>
            <person name="Tice H."/>
            <person name="Bruce D."/>
            <person name="Goodwin L."/>
            <person name="Pitluck S."/>
            <person name="Goltsman E."/>
            <person name="Clum A."/>
            <person name="Larimer F."/>
            <person name="Land M."/>
            <person name="Hauser L."/>
            <person name="Kyrpides N."/>
            <person name="Mikhailova N."/>
            <person name="Jansson J."/>
            <person name="Richardson P."/>
        </authorList>
    </citation>
    <scope>NUCLEOTIDE SEQUENCE [LARGE SCALE GENOMIC DNA]</scope>
    <source>
        <strain evidence="1">A6</strain>
        <plasmid evidence="1">pACHL02</plasmid>
    </source>
</reference>
<protein>
    <recommendedName>
        <fullName evidence="3">Rv3651-like N-terminal domain-containing protein</fullName>
    </recommendedName>
</protein>
<name>B8HJA1_PSECP</name>
<keyword evidence="2" id="KW-1185">Reference proteome</keyword>
<dbReference type="AlphaFoldDB" id="B8HJA1"/>
<evidence type="ECO:0000313" key="2">
    <source>
        <dbReference type="Proteomes" id="UP000002505"/>
    </source>
</evidence>
<dbReference type="eggNOG" id="ENOG502ZD80">
    <property type="taxonomic scope" value="Bacteria"/>
</dbReference>
<dbReference type="KEGG" id="ach:Achl_4548"/>
<sequence>MDAKGRWVVLDTTQDGMSLLAVGGENHPGISPRNWLDERTRTVLLDKLRTVLTSGQAYEGIVRYGASEFAVVANPVASPDGKQVVGAYGVFEHLGRPLPTAPLLGTWQWRVHKQTGKNVGEDSSLWDANLFKIYGIDPATVESKRGPAGEWLAKLISTKDRDTIKLVIDSGISVNNRSRHLLSYEIVYGYGSPNPGKKQIAMSARAYDDPEYPEAIMLRGFSREVDSPTKVVTPGLSPVSAGLVAEALFALAADRAFAAIDMQQEVTFRTSNRWSDFGLLPDFEGNLAALAHPEDKFGFERHLAEASAGRVGPESSTRVRLRTTADRWQEFAVAVAPIGTDGGHSRYLMLSLVPVGKGS</sequence>
<organism evidence="1 2">
    <name type="scientific">Pseudarthrobacter chlorophenolicus (strain ATCC 700700 / DSM 12829 / CIP 107037 / JCM 12360 / KCTC 9906 / NCIMB 13794 / A6)</name>
    <name type="common">Arthrobacter chlorophenolicus</name>
    <dbReference type="NCBI Taxonomy" id="452863"/>
    <lineage>
        <taxon>Bacteria</taxon>
        <taxon>Bacillati</taxon>
        <taxon>Actinomycetota</taxon>
        <taxon>Actinomycetes</taxon>
        <taxon>Micrococcales</taxon>
        <taxon>Micrococcaceae</taxon>
        <taxon>Pseudarthrobacter</taxon>
    </lineage>
</organism>
<accession>B8HJA1</accession>
<evidence type="ECO:0000313" key="1">
    <source>
        <dbReference type="EMBL" id="ACL42499.1"/>
    </source>
</evidence>
<evidence type="ECO:0008006" key="3">
    <source>
        <dbReference type="Google" id="ProtNLM"/>
    </source>
</evidence>
<keyword evidence="1" id="KW-0614">Plasmid</keyword>
<geneLocation type="plasmid" evidence="1 2">
    <name>pACHL02</name>
</geneLocation>
<proteinExistence type="predicted"/>
<dbReference type="EMBL" id="CP001343">
    <property type="protein sequence ID" value="ACL42499.1"/>
    <property type="molecule type" value="Genomic_DNA"/>
</dbReference>
<gene>
    <name evidence="1" type="ordered locus">Achl_4548</name>
</gene>
<dbReference type="Proteomes" id="UP000002505">
    <property type="component" value="Plasmid pACHL02"/>
</dbReference>